<evidence type="ECO:0000313" key="3">
    <source>
        <dbReference type="Proteomes" id="UP000216020"/>
    </source>
</evidence>
<evidence type="ECO:0000256" key="1">
    <source>
        <dbReference type="SAM" id="MobiDB-lite"/>
    </source>
</evidence>
<comment type="caution">
    <text evidence="2">The sequence shown here is derived from an EMBL/GenBank/DDBJ whole genome shotgun (WGS) entry which is preliminary data.</text>
</comment>
<keyword evidence="3" id="KW-1185">Reference proteome</keyword>
<dbReference type="RefSeq" id="WP_094851590.1">
    <property type="nucleotide sequence ID" value="NZ_NEVM01000001.1"/>
</dbReference>
<feature type="region of interest" description="Disordered" evidence="1">
    <location>
        <begin position="69"/>
        <end position="100"/>
    </location>
</feature>
<protein>
    <submittedName>
        <fullName evidence="2">Uncharacterized protein</fullName>
    </submittedName>
</protein>
<gene>
    <name evidence="2" type="ORF">CAL29_03495</name>
</gene>
<dbReference type="OrthoDB" id="8686732at2"/>
<evidence type="ECO:0000313" key="2">
    <source>
        <dbReference type="EMBL" id="OZI37484.1"/>
    </source>
</evidence>
<dbReference type="EMBL" id="NEVM01000001">
    <property type="protein sequence ID" value="OZI37484.1"/>
    <property type="molecule type" value="Genomic_DNA"/>
</dbReference>
<dbReference type="Proteomes" id="UP000216020">
    <property type="component" value="Unassembled WGS sequence"/>
</dbReference>
<name>A0A261SJA4_9BORD</name>
<reference evidence="3" key="1">
    <citation type="submission" date="2017-05" db="EMBL/GenBank/DDBJ databases">
        <title>Complete and WGS of Bordetella genogroups.</title>
        <authorList>
            <person name="Spilker T."/>
            <person name="Lipuma J."/>
        </authorList>
    </citation>
    <scope>NUCLEOTIDE SEQUENCE [LARGE SCALE GENOMIC DNA]</scope>
    <source>
        <strain evidence="3">AU16122</strain>
    </source>
</reference>
<proteinExistence type="predicted"/>
<accession>A0A261SJA4</accession>
<sequence>MPTSTPASAYEQLVAAIDQACLEKKDRPVVDVAEALGMKEVASAWKTAYWQYVLETEDEGTITVIHGWNDPSGPNPGSSEAELFEITRTRPPARYRNQYE</sequence>
<organism evidence="2 3">
    <name type="scientific">Bordetella genomosp. 10</name>
    <dbReference type="NCBI Taxonomy" id="1416804"/>
    <lineage>
        <taxon>Bacteria</taxon>
        <taxon>Pseudomonadati</taxon>
        <taxon>Pseudomonadota</taxon>
        <taxon>Betaproteobacteria</taxon>
        <taxon>Burkholderiales</taxon>
        <taxon>Alcaligenaceae</taxon>
        <taxon>Bordetella</taxon>
    </lineage>
</organism>
<dbReference type="AlphaFoldDB" id="A0A261SJA4"/>